<evidence type="ECO:0000313" key="2">
    <source>
        <dbReference type="Proteomes" id="UP000828390"/>
    </source>
</evidence>
<comment type="caution">
    <text evidence="1">The sequence shown here is derived from an EMBL/GenBank/DDBJ whole genome shotgun (WGS) entry which is preliminary data.</text>
</comment>
<accession>A0A9D4N224</accession>
<dbReference type="EMBL" id="JAIWYP010000001">
    <property type="protein sequence ID" value="KAH3886360.1"/>
    <property type="molecule type" value="Genomic_DNA"/>
</dbReference>
<reference evidence="1" key="1">
    <citation type="journal article" date="2019" name="bioRxiv">
        <title>The Genome of the Zebra Mussel, Dreissena polymorpha: A Resource for Invasive Species Research.</title>
        <authorList>
            <person name="McCartney M.A."/>
            <person name="Auch B."/>
            <person name="Kono T."/>
            <person name="Mallez S."/>
            <person name="Zhang Y."/>
            <person name="Obille A."/>
            <person name="Becker A."/>
            <person name="Abrahante J.E."/>
            <person name="Garbe J."/>
            <person name="Badalamenti J.P."/>
            <person name="Herman A."/>
            <person name="Mangelson H."/>
            <person name="Liachko I."/>
            <person name="Sullivan S."/>
            <person name="Sone E.D."/>
            <person name="Koren S."/>
            <person name="Silverstein K.A.T."/>
            <person name="Beckman K.B."/>
            <person name="Gohl D.M."/>
        </authorList>
    </citation>
    <scope>NUCLEOTIDE SEQUENCE</scope>
    <source>
        <strain evidence="1">Duluth1</strain>
        <tissue evidence="1">Whole animal</tissue>
    </source>
</reference>
<organism evidence="1 2">
    <name type="scientific">Dreissena polymorpha</name>
    <name type="common">Zebra mussel</name>
    <name type="synonym">Mytilus polymorpha</name>
    <dbReference type="NCBI Taxonomy" id="45954"/>
    <lineage>
        <taxon>Eukaryota</taxon>
        <taxon>Metazoa</taxon>
        <taxon>Spiralia</taxon>
        <taxon>Lophotrochozoa</taxon>
        <taxon>Mollusca</taxon>
        <taxon>Bivalvia</taxon>
        <taxon>Autobranchia</taxon>
        <taxon>Heteroconchia</taxon>
        <taxon>Euheterodonta</taxon>
        <taxon>Imparidentia</taxon>
        <taxon>Neoheterodontei</taxon>
        <taxon>Myida</taxon>
        <taxon>Dreissenoidea</taxon>
        <taxon>Dreissenidae</taxon>
        <taxon>Dreissena</taxon>
    </lineage>
</organism>
<protein>
    <submittedName>
        <fullName evidence="1">Uncharacterized protein</fullName>
    </submittedName>
</protein>
<name>A0A9D4N224_DREPO</name>
<sequence length="96" mass="11147">MDKIGAADYPFCECGELESVEHYLLYCENYTRESETMFTNLYTCTCIRHTKLTKTVLLTITPNDDGPWTQNCKQKVEVLSRFVQATKRFLKPILAQ</sequence>
<gene>
    <name evidence="1" type="ORF">DPMN_010365</name>
</gene>
<keyword evidence="2" id="KW-1185">Reference proteome</keyword>
<reference evidence="1" key="2">
    <citation type="submission" date="2020-11" db="EMBL/GenBank/DDBJ databases">
        <authorList>
            <person name="McCartney M.A."/>
            <person name="Auch B."/>
            <person name="Kono T."/>
            <person name="Mallez S."/>
            <person name="Becker A."/>
            <person name="Gohl D.M."/>
            <person name="Silverstein K.A.T."/>
            <person name="Koren S."/>
            <person name="Bechman K.B."/>
            <person name="Herman A."/>
            <person name="Abrahante J.E."/>
            <person name="Garbe J."/>
        </authorList>
    </citation>
    <scope>NUCLEOTIDE SEQUENCE</scope>
    <source>
        <strain evidence="1">Duluth1</strain>
        <tissue evidence="1">Whole animal</tissue>
    </source>
</reference>
<proteinExistence type="predicted"/>
<evidence type="ECO:0000313" key="1">
    <source>
        <dbReference type="EMBL" id="KAH3886360.1"/>
    </source>
</evidence>
<dbReference type="Proteomes" id="UP000828390">
    <property type="component" value="Unassembled WGS sequence"/>
</dbReference>
<dbReference type="AlphaFoldDB" id="A0A9D4N224"/>